<feature type="compositionally biased region" description="Polar residues" evidence="1">
    <location>
        <begin position="108"/>
        <end position="119"/>
    </location>
</feature>
<feature type="region of interest" description="Disordered" evidence="1">
    <location>
        <begin position="1"/>
        <end position="37"/>
    </location>
</feature>
<evidence type="ECO:0000313" key="3">
    <source>
        <dbReference type="Proteomes" id="UP000240760"/>
    </source>
</evidence>
<sequence length="141" mass="15702">MNPLRSQAQSHDRTINKPPVTQPEQEMDDEEYLEGSFNIDEKRKRFDEESCTVEDKEISDLFTKGLLDDGSTGPLKGDFTLNHLPQLSGDEACNIQWKTPKKQKQKQNASTALGNSTGLSDDELASVLQACPDLEGFITKS</sequence>
<keyword evidence="3" id="KW-1185">Reference proteome</keyword>
<name>A0A2T4BXG1_TRILO</name>
<evidence type="ECO:0000313" key="2">
    <source>
        <dbReference type="EMBL" id="PTB73942.1"/>
    </source>
</evidence>
<protein>
    <submittedName>
        <fullName evidence="2">Uncharacterized protein</fullName>
    </submittedName>
</protein>
<dbReference type="Proteomes" id="UP000240760">
    <property type="component" value="Unassembled WGS sequence"/>
</dbReference>
<dbReference type="EMBL" id="KZ679137">
    <property type="protein sequence ID" value="PTB73942.1"/>
    <property type="molecule type" value="Genomic_DNA"/>
</dbReference>
<feature type="region of interest" description="Disordered" evidence="1">
    <location>
        <begin position="98"/>
        <end position="119"/>
    </location>
</feature>
<gene>
    <name evidence="2" type="ORF">M440DRAFT_1339038</name>
</gene>
<dbReference type="AlphaFoldDB" id="A0A2T4BXG1"/>
<reference evidence="2 3" key="1">
    <citation type="submission" date="2016-07" db="EMBL/GenBank/DDBJ databases">
        <title>Multiple horizontal gene transfer events from other fungi enriched the ability of initially mycotrophic Trichoderma (Ascomycota) to feed on dead plant biomass.</title>
        <authorList>
            <consortium name="DOE Joint Genome Institute"/>
            <person name="Aerts A."/>
            <person name="Atanasova L."/>
            <person name="Chenthamara K."/>
            <person name="Zhang J."/>
            <person name="Grujic M."/>
            <person name="Henrissat B."/>
            <person name="Kuo A."/>
            <person name="Salamov A."/>
            <person name="Lipzen A."/>
            <person name="Labutti K."/>
            <person name="Barry K."/>
            <person name="Miao Y."/>
            <person name="Rahimi M.J."/>
            <person name="Shen Q."/>
            <person name="Grigoriev I.V."/>
            <person name="Kubicek C.P."/>
            <person name="Druzhinina I.S."/>
        </authorList>
    </citation>
    <scope>NUCLEOTIDE SEQUENCE [LARGE SCALE GENOMIC DNA]</scope>
    <source>
        <strain evidence="2 3">ATCC 18648</strain>
    </source>
</reference>
<dbReference type="OrthoDB" id="4883684at2759"/>
<organism evidence="2 3">
    <name type="scientific">Trichoderma longibrachiatum ATCC 18648</name>
    <dbReference type="NCBI Taxonomy" id="983965"/>
    <lineage>
        <taxon>Eukaryota</taxon>
        <taxon>Fungi</taxon>
        <taxon>Dikarya</taxon>
        <taxon>Ascomycota</taxon>
        <taxon>Pezizomycotina</taxon>
        <taxon>Sordariomycetes</taxon>
        <taxon>Hypocreomycetidae</taxon>
        <taxon>Hypocreales</taxon>
        <taxon>Hypocreaceae</taxon>
        <taxon>Trichoderma</taxon>
    </lineage>
</organism>
<proteinExistence type="predicted"/>
<accession>A0A2T4BXG1</accession>
<evidence type="ECO:0000256" key="1">
    <source>
        <dbReference type="SAM" id="MobiDB-lite"/>
    </source>
</evidence>